<dbReference type="EMBL" id="MSFL01000032">
    <property type="protein sequence ID" value="PWY69772.1"/>
    <property type="molecule type" value="Genomic_DNA"/>
</dbReference>
<dbReference type="OrthoDB" id="4358152at2759"/>
<dbReference type="STRING" id="1448321.A0A317VA63"/>
<gene>
    <name evidence="1" type="ORF">BO70DRAFT_432418</name>
</gene>
<reference evidence="1 2" key="1">
    <citation type="submission" date="2016-12" db="EMBL/GenBank/DDBJ databases">
        <title>The genomes of Aspergillus section Nigri reveals drivers in fungal speciation.</title>
        <authorList>
            <consortium name="DOE Joint Genome Institute"/>
            <person name="Vesth T.C."/>
            <person name="Nybo J."/>
            <person name="Theobald S."/>
            <person name="Brandl J."/>
            <person name="Frisvad J.C."/>
            <person name="Nielsen K.F."/>
            <person name="Lyhne E.K."/>
            <person name="Kogle M.E."/>
            <person name="Kuo A."/>
            <person name="Riley R."/>
            <person name="Clum A."/>
            <person name="Nolan M."/>
            <person name="Lipzen A."/>
            <person name="Salamov A."/>
            <person name="Henrissat B."/>
            <person name="Wiebenga A."/>
            <person name="De Vries R.P."/>
            <person name="Grigoriev I.V."/>
            <person name="Mortensen U.H."/>
            <person name="Andersen M.R."/>
            <person name="Baker S.E."/>
        </authorList>
    </citation>
    <scope>NUCLEOTIDE SEQUENCE [LARGE SCALE GENOMIC DNA]</scope>
    <source>
        <strain evidence="1 2">CBS 117.55</strain>
    </source>
</reference>
<dbReference type="AlphaFoldDB" id="A0A317VA63"/>
<dbReference type="Proteomes" id="UP000247233">
    <property type="component" value="Unassembled WGS sequence"/>
</dbReference>
<dbReference type="RefSeq" id="XP_025395724.1">
    <property type="nucleotide sequence ID" value="XM_025548316.1"/>
</dbReference>
<accession>A0A317VA63</accession>
<proteinExistence type="predicted"/>
<dbReference type="VEuPathDB" id="FungiDB:BO70DRAFT_432418"/>
<name>A0A317VA63_9EURO</name>
<evidence type="ECO:0000313" key="1">
    <source>
        <dbReference type="EMBL" id="PWY69772.1"/>
    </source>
</evidence>
<organism evidence="1 2">
    <name type="scientific">Aspergillus heteromorphus CBS 117.55</name>
    <dbReference type="NCBI Taxonomy" id="1448321"/>
    <lineage>
        <taxon>Eukaryota</taxon>
        <taxon>Fungi</taxon>
        <taxon>Dikarya</taxon>
        <taxon>Ascomycota</taxon>
        <taxon>Pezizomycotina</taxon>
        <taxon>Eurotiomycetes</taxon>
        <taxon>Eurotiomycetidae</taxon>
        <taxon>Eurotiales</taxon>
        <taxon>Aspergillaceae</taxon>
        <taxon>Aspergillus</taxon>
        <taxon>Aspergillus subgen. Circumdati</taxon>
    </lineage>
</organism>
<sequence>MPCSLVLLHLPNELLAHVLRQCPDLSTLWSLIHASARLSAIFDAGAGDIVNAVLRASVPPPTRDLIQAIVALRTHHFEFQSYHQMLSHPLAVCQHLDPAVPAPMLRQLVGLAHRVHALAHLCLARCLHRCEAALRLPPSSSSPPSWTEEQRALLAFWRVQFFYELKVAARDGGGLDWSPHDRARLHKANPSTVGFRDLLLSEQAWTAIELIHDLTGQHPHDMMVDIAREWTNPPHRFRLPLPPPPDPEDWRCTPAHHRPPVVHLESRPEYEWEDLNQPPVGWEFFRTFRANPRAAPLATIHFYPYRKFGFLFWEASRMEDWGLWTSDPDADLAVCYRRWRDILTDDEIARNSGWRYPTTTRHG</sequence>
<protein>
    <recommendedName>
        <fullName evidence="3">F-box domain-containing protein</fullName>
    </recommendedName>
</protein>
<comment type="caution">
    <text evidence="1">The sequence shown here is derived from an EMBL/GenBank/DDBJ whole genome shotgun (WGS) entry which is preliminary data.</text>
</comment>
<dbReference type="GeneID" id="37070553"/>
<keyword evidence="2" id="KW-1185">Reference proteome</keyword>
<evidence type="ECO:0008006" key="3">
    <source>
        <dbReference type="Google" id="ProtNLM"/>
    </source>
</evidence>
<evidence type="ECO:0000313" key="2">
    <source>
        <dbReference type="Proteomes" id="UP000247233"/>
    </source>
</evidence>